<dbReference type="InterPro" id="IPR023656">
    <property type="entry name" value="IMP_biosynth_PurP"/>
</dbReference>
<sequence>IDERREATHDGVIRLPADVQLKADWSKTPYPLSFEVTFHADISIRESLLKDVHKTANAFLKATQVHEPPGILGAWCLQTLITWTKMGVISGVNLG</sequence>
<reference evidence="2" key="1">
    <citation type="journal article" date="2014" name="Front. Microbiol.">
        <title>High frequency of phylogenetically diverse reductive dehalogenase-homologous genes in deep subseafloor sedimentary metagenomes.</title>
        <authorList>
            <person name="Kawai M."/>
            <person name="Futagami T."/>
            <person name="Toyoda A."/>
            <person name="Takaki Y."/>
            <person name="Nishi S."/>
            <person name="Hori S."/>
            <person name="Arai W."/>
            <person name="Tsubouchi T."/>
            <person name="Morono Y."/>
            <person name="Uchiyama I."/>
            <person name="Ito T."/>
            <person name="Fujiyama A."/>
            <person name="Inagaki F."/>
            <person name="Takami H."/>
        </authorList>
    </citation>
    <scope>NUCLEOTIDE SEQUENCE</scope>
    <source>
        <strain evidence="2">Expedition CK06-06</strain>
    </source>
</reference>
<proteinExistence type="predicted"/>
<gene>
    <name evidence="2" type="ORF">S06H3_65437</name>
</gene>
<dbReference type="AlphaFoldDB" id="X1QKI9"/>
<name>X1QKI9_9ZZZZ</name>
<dbReference type="GO" id="GO:0016879">
    <property type="term" value="F:ligase activity, forming carbon-nitrogen bonds"/>
    <property type="evidence" value="ECO:0007669"/>
    <property type="project" value="InterPro"/>
</dbReference>
<dbReference type="InterPro" id="IPR009720">
    <property type="entry name" value="IMP_biosynth_PurP_C"/>
</dbReference>
<feature type="non-terminal residue" evidence="2">
    <location>
        <position position="95"/>
    </location>
</feature>
<comment type="caution">
    <text evidence="2">The sequence shown here is derived from an EMBL/GenBank/DDBJ whole genome shotgun (WGS) entry which is preliminary data.</text>
</comment>
<dbReference type="GO" id="GO:0005524">
    <property type="term" value="F:ATP binding"/>
    <property type="evidence" value="ECO:0007669"/>
    <property type="project" value="InterPro"/>
</dbReference>
<dbReference type="EMBL" id="BARV01044063">
    <property type="protein sequence ID" value="GAI68773.1"/>
    <property type="molecule type" value="Genomic_DNA"/>
</dbReference>
<dbReference type="Gene3D" id="3.30.470.20">
    <property type="entry name" value="ATP-grasp fold, B domain"/>
    <property type="match status" value="1"/>
</dbReference>
<evidence type="ECO:0000259" key="1">
    <source>
        <dbReference type="Pfam" id="PF06973"/>
    </source>
</evidence>
<dbReference type="GO" id="GO:0000287">
    <property type="term" value="F:magnesium ion binding"/>
    <property type="evidence" value="ECO:0007669"/>
    <property type="project" value="InterPro"/>
</dbReference>
<organism evidence="2">
    <name type="scientific">marine sediment metagenome</name>
    <dbReference type="NCBI Taxonomy" id="412755"/>
    <lineage>
        <taxon>unclassified sequences</taxon>
        <taxon>metagenomes</taxon>
        <taxon>ecological metagenomes</taxon>
    </lineage>
</organism>
<dbReference type="PANTHER" id="PTHR38147">
    <property type="entry name" value="5-FORMAMINOIMIDAZOLE-4-CARBOXAMIDE-1-(BETA)-D-RIBOFURANOSYL 5'-MONOPHOSPHATE SYNTHETASE-RELATED"/>
    <property type="match status" value="1"/>
</dbReference>
<accession>X1QKI9</accession>
<evidence type="ECO:0000313" key="2">
    <source>
        <dbReference type="EMBL" id="GAI68773.1"/>
    </source>
</evidence>
<dbReference type="GO" id="GO:0006188">
    <property type="term" value="P:IMP biosynthetic process"/>
    <property type="evidence" value="ECO:0007669"/>
    <property type="project" value="InterPro"/>
</dbReference>
<feature type="non-terminal residue" evidence="2">
    <location>
        <position position="1"/>
    </location>
</feature>
<protein>
    <recommendedName>
        <fullName evidence="1">IMP biosynthesis enzyme PurP C-terminal domain-containing protein</fullName>
    </recommendedName>
</protein>
<dbReference type="SUPFAM" id="SSF56059">
    <property type="entry name" value="Glutathione synthetase ATP-binding domain-like"/>
    <property type="match status" value="1"/>
</dbReference>
<dbReference type="Pfam" id="PF06973">
    <property type="entry name" value="DUF1297"/>
    <property type="match status" value="1"/>
</dbReference>
<feature type="domain" description="IMP biosynthesis enzyme PurP C-terminal" evidence="1">
    <location>
        <begin position="1"/>
        <end position="82"/>
    </location>
</feature>